<evidence type="ECO:0000256" key="3">
    <source>
        <dbReference type="PROSITE-ProRule" id="PRU00175"/>
    </source>
</evidence>
<dbReference type="CDD" id="cd16473">
    <property type="entry name" value="RING-H2_RNF103"/>
    <property type="match status" value="1"/>
</dbReference>
<gene>
    <name evidence="6" type="ORF">C0Q70_08613</name>
</gene>
<reference evidence="6 7" key="1">
    <citation type="submission" date="2018-04" db="EMBL/GenBank/DDBJ databases">
        <title>The genome of golden apple snail Pomacea canaliculata provides insight into stress tolerance and invasive adaptation.</title>
        <authorList>
            <person name="Liu C."/>
            <person name="Liu B."/>
            <person name="Ren Y."/>
            <person name="Zhang Y."/>
            <person name="Wang H."/>
            <person name="Li S."/>
            <person name="Jiang F."/>
            <person name="Yin L."/>
            <person name="Zhang G."/>
            <person name="Qian W."/>
            <person name="Fan W."/>
        </authorList>
    </citation>
    <scope>NUCLEOTIDE SEQUENCE [LARGE SCALE GENOMIC DNA]</scope>
    <source>
        <strain evidence="6">SZHN2017</strain>
        <tissue evidence="6">Muscle</tissue>
    </source>
</reference>
<dbReference type="Gene3D" id="3.30.40.10">
    <property type="entry name" value="Zinc/RING finger domain, C3HC4 (zinc finger)"/>
    <property type="match status" value="1"/>
</dbReference>
<dbReference type="GO" id="GO:0004842">
    <property type="term" value="F:ubiquitin-protein transferase activity"/>
    <property type="evidence" value="ECO:0007669"/>
    <property type="project" value="InterPro"/>
</dbReference>
<dbReference type="OrthoDB" id="21204at2759"/>
<keyword evidence="7" id="KW-1185">Reference proteome</keyword>
<feature type="compositionally biased region" description="Polar residues" evidence="4">
    <location>
        <begin position="394"/>
        <end position="403"/>
    </location>
</feature>
<dbReference type="EMBL" id="PZQS01000005">
    <property type="protein sequence ID" value="PVD29362.1"/>
    <property type="molecule type" value="Genomic_DNA"/>
</dbReference>
<dbReference type="GO" id="GO:0005783">
    <property type="term" value="C:endoplasmic reticulum"/>
    <property type="evidence" value="ECO:0007669"/>
    <property type="project" value="TreeGrafter"/>
</dbReference>
<evidence type="ECO:0000256" key="1">
    <source>
        <dbReference type="ARBA" id="ARBA00022771"/>
    </source>
</evidence>
<dbReference type="Proteomes" id="UP000245119">
    <property type="component" value="Linkage Group LG5"/>
</dbReference>
<dbReference type="GO" id="GO:0036503">
    <property type="term" value="P:ERAD pathway"/>
    <property type="evidence" value="ECO:0007669"/>
    <property type="project" value="TreeGrafter"/>
</dbReference>
<evidence type="ECO:0000313" key="6">
    <source>
        <dbReference type="EMBL" id="PVD29362.1"/>
    </source>
</evidence>
<keyword evidence="1 3" id="KW-0479">Metal-binding</keyword>
<evidence type="ECO:0000256" key="2">
    <source>
        <dbReference type="ARBA" id="ARBA00022833"/>
    </source>
</evidence>
<proteinExistence type="predicted"/>
<dbReference type="GO" id="GO:0016567">
    <property type="term" value="P:protein ubiquitination"/>
    <property type="evidence" value="ECO:0007669"/>
    <property type="project" value="InterPro"/>
</dbReference>
<organism evidence="6 7">
    <name type="scientific">Pomacea canaliculata</name>
    <name type="common">Golden apple snail</name>
    <dbReference type="NCBI Taxonomy" id="400727"/>
    <lineage>
        <taxon>Eukaryota</taxon>
        <taxon>Metazoa</taxon>
        <taxon>Spiralia</taxon>
        <taxon>Lophotrochozoa</taxon>
        <taxon>Mollusca</taxon>
        <taxon>Gastropoda</taxon>
        <taxon>Caenogastropoda</taxon>
        <taxon>Architaenioglossa</taxon>
        <taxon>Ampullarioidea</taxon>
        <taxon>Ampullariidae</taxon>
        <taxon>Pomacea</taxon>
    </lineage>
</organism>
<evidence type="ECO:0000256" key="4">
    <source>
        <dbReference type="SAM" id="MobiDB-lite"/>
    </source>
</evidence>
<dbReference type="SMART" id="SM00184">
    <property type="entry name" value="RING"/>
    <property type="match status" value="1"/>
</dbReference>
<name>A0A2T7P7G3_POMCA</name>
<dbReference type="STRING" id="400727.A0A2T7P7G3"/>
<dbReference type="PROSITE" id="PS50089">
    <property type="entry name" value="ZF_RING_2"/>
    <property type="match status" value="1"/>
</dbReference>
<comment type="caution">
    <text evidence="6">The sequence shown here is derived from an EMBL/GenBank/DDBJ whole genome shotgun (WGS) entry which is preliminary data.</text>
</comment>
<dbReference type="Pfam" id="PF13639">
    <property type="entry name" value="zf-RING_2"/>
    <property type="match status" value="1"/>
</dbReference>
<accession>A0A2T7P7G3</accession>
<dbReference type="PANTHER" id="PTHR15302:SF0">
    <property type="entry name" value="E3 UBIQUITIN-PROTEIN LIGASE RNF103"/>
    <property type="match status" value="1"/>
</dbReference>
<dbReference type="SUPFAM" id="SSF57850">
    <property type="entry name" value="RING/U-box"/>
    <property type="match status" value="1"/>
</dbReference>
<keyword evidence="1 3" id="KW-0863">Zinc-finger</keyword>
<protein>
    <recommendedName>
        <fullName evidence="5">RING-type domain-containing protein</fullName>
    </recommendedName>
</protein>
<dbReference type="InterPro" id="IPR001841">
    <property type="entry name" value="Znf_RING"/>
</dbReference>
<keyword evidence="2" id="KW-0862">Zinc</keyword>
<dbReference type="InterPro" id="IPR013083">
    <property type="entry name" value="Znf_RING/FYVE/PHD"/>
</dbReference>
<dbReference type="GO" id="GO:0008270">
    <property type="term" value="F:zinc ion binding"/>
    <property type="evidence" value="ECO:0007669"/>
    <property type="project" value="UniProtKB-KW"/>
</dbReference>
<evidence type="ECO:0000259" key="5">
    <source>
        <dbReference type="PROSITE" id="PS50089"/>
    </source>
</evidence>
<dbReference type="PANTHER" id="PTHR15302">
    <property type="entry name" value="E3 UBIQUITIN-PROTEIN LIGASE RNF103"/>
    <property type="match status" value="1"/>
</dbReference>
<evidence type="ECO:0000313" key="7">
    <source>
        <dbReference type="Proteomes" id="UP000245119"/>
    </source>
</evidence>
<feature type="region of interest" description="Disordered" evidence="4">
    <location>
        <begin position="391"/>
        <end position="413"/>
    </location>
</feature>
<dbReference type="InterPro" id="IPR042494">
    <property type="entry name" value="RNF103"/>
</dbReference>
<dbReference type="AlphaFoldDB" id="A0A2T7P7G3"/>
<sequence length="513" mass="58317">MALSVAKLKALLEQRGVSYDTVVEKSELCQLVDGSGQLDADEVENLQLSEDLISSDTNFTSGTHFYEQVEDAKDSVWLVQVLAYSQQSHYTMPLLPDTEWKAIRKKVTRFGVHTGILDCELDHRWCEGRGWHTPRLLLALPQVHQQKANVATHTYPGNWRQHLISQWIRQKLQEKVETIQDFRQFKDEWLTFRSAWEDSEIRAVLFSREEVFPMFFSALSVKFPGGRFEEEEESWFNFSQMRTLTHLHPNYFFEPMHLSGYDLSGRIELFGSRLLIPTLSSRPVVSTHYISLLPTWYYGCVTKSVTTCYSKHSAASTCSCHTGGAKRVPDNLNLVSCQTTPDSECQSSGLSCTCYTSALDLLDGNYHCECQGSVKECRRNNKAVPSLTCEPDSSHVSSNSVECPNQKDHYPSRQDLQSKESSTCHHHSTCTPECKTHTPPLTEFPDGYLACSQCVICLEEFFLCVKLCGLPCGHIFHHVCIIAWLSGDHHFCPICRWPSFRSRSHEASTANDT</sequence>
<feature type="domain" description="RING-type" evidence="5">
    <location>
        <begin position="454"/>
        <end position="496"/>
    </location>
</feature>